<dbReference type="InterPro" id="IPR009100">
    <property type="entry name" value="AcylCoA_DH/oxidase_NM_dom_sf"/>
</dbReference>
<protein>
    <recommendedName>
        <fullName evidence="12">Acyl-CoA dehydrogenase</fullName>
    </recommendedName>
</protein>
<dbReference type="SUPFAM" id="SSF47203">
    <property type="entry name" value="Acyl-CoA dehydrogenase C-terminal domain-like"/>
    <property type="match status" value="1"/>
</dbReference>
<keyword evidence="3 6" id="KW-0285">Flavoprotein</keyword>
<name>A0ABR3QPQ5_9PLEO</name>
<dbReference type="EMBL" id="JAKIXB020000037">
    <property type="protein sequence ID" value="KAL1594143.1"/>
    <property type="molecule type" value="Genomic_DNA"/>
</dbReference>
<dbReference type="PANTHER" id="PTHR48083">
    <property type="entry name" value="MEDIUM-CHAIN SPECIFIC ACYL-COA DEHYDROGENASE, MITOCHONDRIAL-RELATED"/>
    <property type="match status" value="1"/>
</dbReference>
<dbReference type="Proteomes" id="UP001521222">
    <property type="component" value="Unassembled WGS sequence"/>
</dbReference>
<dbReference type="InterPro" id="IPR009075">
    <property type="entry name" value="AcylCo_DH/oxidase_C"/>
</dbReference>
<dbReference type="InterPro" id="IPR050741">
    <property type="entry name" value="Acyl-CoA_dehydrogenase"/>
</dbReference>
<dbReference type="Gene3D" id="1.10.540.10">
    <property type="entry name" value="Acyl-CoA dehydrogenase/oxidase, N-terminal domain"/>
    <property type="match status" value="1"/>
</dbReference>
<evidence type="ECO:0000259" key="7">
    <source>
        <dbReference type="Pfam" id="PF00441"/>
    </source>
</evidence>
<evidence type="ECO:0000256" key="3">
    <source>
        <dbReference type="ARBA" id="ARBA00022630"/>
    </source>
</evidence>
<evidence type="ECO:0000256" key="5">
    <source>
        <dbReference type="ARBA" id="ARBA00023002"/>
    </source>
</evidence>
<keyword evidence="5 6" id="KW-0560">Oxidoreductase</keyword>
<dbReference type="InterPro" id="IPR013786">
    <property type="entry name" value="AcylCoA_DH/ox_N"/>
</dbReference>
<dbReference type="InterPro" id="IPR046373">
    <property type="entry name" value="Acyl-CoA_Oxase/DH_mid-dom_sf"/>
</dbReference>
<dbReference type="Gene3D" id="2.40.110.10">
    <property type="entry name" value="Butyryl-CoA Dehydrogenase, subunit A, domain 2"/>
    <property type="match status" value="1"/>
</dbReference>
<dbReference type="InterPro" id="IPR006091">
    <property type="entry name" value="Acyl-CoA_Oxase/DH_mid-dom"/>
</dbReference>
<evidence type="ECO:0000259" key="8">
    <source>
        <dbReference type="Pfam" id="PF02770"/>
    </source>
</evidence>
<evidence type="ECO:0000313" key="10">
    <source>
        <dbReference type="EMBL" id="KAL1594143.1"/>
    </source>
</evidence>
<keyword evidence="4 6" id="KW-0274">FAD</keyword>
<comment type="similarity">
    <text evidence="2 6">Belongs to the acyl-CoA dehydrogenase family.</text>
</comment>
<keyword evidence="11" id="KW-1185">Reference proteome</keyword>
<dbReference type="PROSITE" id="PS00072">
    <property type="entry name" value="ACYL_COA_DH_1"/>
    <property type="match status" value="1"/>
</dbReference>
<feature type="domain" description="Acyl-CoA dehydrogenase/oxidase C-terminal" evidence="7">
    <location>
        <begin position="270"/>
        <end position="427"/>
    </location>
</feature>
<dbReference type="InterPro" id="IPR036250">
    <property type="entry name" value="AcylCo_DH-like_C"/>
</dbReference>
<evidence type="ECO:0000256" key="2">
    <source>
        <dbReference type="ARBA" id="ARBA00009347"/>
    </source>
</evidence>
<sequence>MASKLKEEQEKWMFGSRIPYAENSWAAGAPSPYYNDSHQQLRKVLRAWMEDKILPRVSEWEDTANIPDSVYHEAAKAGLLLLTASGKSIDPELAKNYPIIGGIDPQQLDGFHDFILHDEFGRVGGIGLENGLLGGTTLCTPVILKFGSKELKDAVLDDALSGRARLALAITEPEAGSDVRGLQTEAVVSADGKSFIINGQKKWITGGMYATYFLTLVKETSGSFTLVVVKRFEGLSTRHMVMSGSTAAGTAFVDFDDVSAPLSMVVGKRGQGLQYIMSNFNHERLFIAMQSLRCSRVCLEDSVSFALTRETFGKRLIDHPVIRYKVANMSRQVEALGAWLESLIFQLQNLAPAQADFLLAGTTAQIKAHSGIVLEQVVREAVQMMGGLGLTRGGRGERVERIWRDVKAITVPGGSEEIMLDLSTRRALKIYEASQQDKAKL</sequence>
<dbReference type="PANTHER" id="PTHR48083:SF28">
    <property type="entry name" value="ACYL-COA DEHYDROGENASE FAMILY PROTEIN (AFU_ORTHOLOGUE AFUA_6G10880)-RELATED"/>
    <property type="match status" value="1"/>
</dbReference>
<evidence type="ECO:0000259" key="9">
    <source>
        <dbReference type="Pfam" id="PF02771"/>
    </source>
</evidence>
<proteinExistence type="inferred from homology"/>
<accession>A0ABR3QPQ5</accession>
<feature type="domain" description="Acyl-CoA oxidase/dehydrogenase middle" evidence="8">
    <location>
        <begin position="167"/>
        <end position="258"/>
    </location>
</feature>
<organism evidence="10 11">
    <name type="scientific">Nothophoma quercina</name>
    <dbReference type="NCBI Taxonomy" id="749835"/>
    <lineage>
        <taxon>Eukaryota</taxon>
        <taxon>Fungi</taxon>
        <taxon>Dikarya</taxon>
        <taxon>Ascomycota</taxon>
        <taxon>Pezizomycotina</taxon>
        <taxon>Dothideomycetes</taxon>
        <taxon>Pleosporomycetidae</taxon>
        <taxon>Pleosporales</taxon>
        <taxon>Pleosporineae</taxon>
        <taxon>Didymellaceae</taxon>
        <taxon>Nothophoma</taxon>
    </lineage>
</organism>
<dbReference type="Pfam" id="PF02770">
    <property type="entry name" value="Acyl-CoA_dh_M"/>
    <property type="match status" value="1"/>
</dbReference>
<comment type="caution">
    <text evidence="10">The sequence shown here is derived from an EMBL/GenBank/DDBJ whole genome shotgun (WGS) entry which is preliminary data.</text>
</comment>
<evidence type="ECO:0000256" key="1">
    <source>
        <dbReference type="ARBA" id="ARBA00001974"/>
    </source>
</evidence>
<dbReference type="InterPro" id="IPR006089">
    <property type="entry name" value="Acyl-CoA_DH_CS"/>
</dbReference>
<evidence type="ECO:0000256" key="6">
    <source>
        <dbReference type="RuleBase" id="RU362125"/>
    </source>
</evidence>
<feature type="domain" description="Acyl-CoA dehydrogenase/oxidase N-terminal" evidence="9">
    <location>
        <begin position="36"/>
        <end position="162"/>
    </location>
</feature>
<evidence type="ECO:0008006" key="12">
    <source>
        <dbReference type="Google" id="ProtNLM"/>
    </source>
</evidence>
<comment type="cofactor">
    <cofactor evidence="1 6">
        <name>FAD</name>
        <dbReference type="ChEBI" id="CHEBI:57692"/>
    </cofactor>
</comment>
<dbReference type="SUPFAM" id="SSF56645">
    <property type="entry name" value="Acyl-CoA dehydrogenase NM domain-like"/>
    <property type="match status" value="1"/>
</dbReference>
<dbReference type="Gene3D" id="1.20.140.10">
    <property type="entry name" value="Butyryl-CoA Dehydrogenase, subunit A, domain 3"/>
    <property type="match status" value="1"/>
</dbReference>
<dbReference type="Pfam" id="PF00441">
    <property type="entry name" value="Acyl-CoA_dh_1"/>
    <property type="match status" value="1"/>
</dbReference>
<dbReference type="InterPro" id="IPR037069">
    <property type="entry name" value="AcylCoA_DH/ox_N_sf"/>
</dbReference>
<evidence type="ECO:0000256" key="4">
    <source>
        <dbReference type="ARBA" id="ARBA00022827"/>
    </source>
</evidence>
<gene>
    <name evidence="10" type="ORF">SLS59_008977</name>
</gene>
<dbReference type="Pfam" id="PF02771">
    <property type="entry name" value="Acyl-CoA_dh_N"/>
    <property type="match status" value="1"/>
</dbReference>
<reference evidence="10 11" key="1">
    <citation type="submission" date="2024-02" db="EMBL/GenBank/DDBJ databases">
        <title>De novo assembly and annotation of 12 fungi associated with fruit tree decline syndrome in Ontario, Canada.</title>
        <authorList>
            <person name="Sulman M."/>
            <person name="Ellouze W."/>
            <person name="Ilyukhin E."/>
        </authorList>
    </citation>
    <scope>NUCLEOTIDE SEQUENCE [LARGE SCALE GENOMIC DNA]</scope>
    <source>
        <strain evidence="10 11">M97-236</strain>
    </source>
</reference>
<evidence type="ECO:0000313" key="11">
    <source>
        <dbReference type="Proteomes" id="UP001521222"/>
    </source>
</evidence>